<gene>
    <name evidence="3" type="ORF">KP509_06G003100</name>
</gene>
<comment type="caution">
    <text evidence="3">The sequence shown here is derived from an EMBL/GenBank/DDBJ whole genome shotgun (WGS) entry which is preliminary data.</text>
</comment>
<dbReference type="FunFam" id="1.25.40.10:FF:000285">
    <property type="entry name" value="Pentatricopeptide repeat-containing protein, chloroplastic"/>
    <property type="match status" value="1"/>
</dbReference>
<dbReference type="GO" id="GO:0003723">
    <property type="term" value="F:RNA binding"/>
    <property type="evidence" value="ECO:0007669"/>
    <property type="project" value="InterPro"/>
</dbReference>
<feature type="repeat" description="PPR" evidence="2">
    <location>
        <begin position="550"/>
        <end position="584"/>
    </location>
</feature>
<dbReference type="PANTHER" id="PTHR47926:SF382">
    <property type="entry name" value="PENTACOTRIPEPTIDE-REPEAT REGION OF PRORP DOMAIN-CONTAINING PROTEIN"/>
    <property type="match status" value="1"/>
</dbReference>
<dbReference type="FunFam" id="1.25.40.10:FF:000242">
    <property type="entry name" value="Pentatricopeptide repeat-containing protein"/>
    <property type="match status" value="1"/>
</dbReference>
<feature type="repeat" description="PPR" evidence="2">
    <location>
        <begin position="856"/>
        <end position="890"/>
    </location>
</feature>
<reference evidence="3" key="1">
    <citation type="submission" date="2021-08" db="EMBL/GenBank/DDBJ databases">
        <title>WGS assembly of Ceratopteris richardii.</title>
        <authorList>
            <person name="Marchant D.B."/>
            <person name="Chen G."/>
            <person name="Jenkins J."/>
            <person name="Shu S."/>
            <person name="Leebens-Mack J."/>
            <person name="Grimwood J."/>
            <person name="Schmutz J."/>
            <person name="Soltis P."/>
            <person name="Soltis D."/>
            <person name="Chen Z.-H."/>
        </authorList>
    </citation>
    <scope>NUCLEOTIDE SEQUENCE</scope>
    <source>
        <strain evidence="3">Whitten #5841</strain>
        <tissue evidence="3">Leaf</tissue>
    </source>
</reference>
<accession>A0A8T2UJZ8</accession>
<feature type="repeat" description="PPR" evidence="2">
    <location>
        <begin position="1060"/>
        <end position="1094"/>
    </location>
</feature>
<dbReference type="AlphaFoldDB" id="A0A8T2UJZ8"/>
<dbReference type="FunFam" id="1.25.40.10:FF:000073">
    <property type="entry name" value="Pentatricopeptide repeat-containing protein chloroplastic"/>
    <property type="match status" value="1"/>
</dbReference>
<dbReference type="InterPro" id="IPR046960">
    <property type="entry name" value="PPR_At4g14850-like_plant"/>
</dbReference>
<evidence type="ECO:0000313" key="3">
    <source>
        <dbReference type="EMBL" id="KAH7434153.1"/>
    </source>
</evidence>
<protein>
    <recommendedName>
        <fullName evidence="5">Pentatricopeptide repeat-containing protein</fullName>
    </recommendedName>
</protein>
<evidence type="ECO:0000256" key="1">
    <source>
        <dbReference type="ARBA" id="ARBA00022737"/>
    </source>
</evidence>
<dbReference type="GO" id="GO:0009451">
    <property type="term" value="P:RNA modification"/>
    <property type="evidence" value="ECO:0007669"/>
    <property type="project" value="InterPro"/>
</dbReference>
<dbReference type="Gene3D" id="1.25.40.10">
    <property type="entry name" value="Tetratricopeptide repeat domain"/>
    <property type="match status" value="10"/>
</dbReference>
<dbReference type="Pfam" id="PF01535">
    <property type="entry name" value="PPR"/>
    <property type="match status" value="4"/>
</dbReference>
<dbReference type="NCBIfam" id="TIGR00756">
    <property type="entry name" value="PPR"/>
    <property type="match status" value="10"/>
</dbReference>
<evidence type="ECO:0000313" key="4">
    <source>
        <dbReference type="Proteomes" id="UP000825935"/>
    </source>
</evidence>
<dbReference type="PANTHER" id="PTHR47926">
    <property type="entry name" value="PENTATRICOPEPTIDE REPEAT-CONTAINING PROTEIN"/>
    <property type="match status" value="1"/>
</dbReference>
<dbReference type="InterPro" id="IPR011990">
    <property type="entry name" value="TPR-like_helical_dom_sf"/>
</dbReference>
<feature type="repeat" description="PPR" evidence="2">
    <location>
        <begin position="346"/>
        <end position="380"/>
    </location>
</feature>
<organism evidence="3 4">
    <name type="scientific">Ceratopteris richardii</name>
    <name type="common">Triangle waterfern</name>
    <dbReference type="NCBI Taxonomy" id="49495"/>
    <lineage>
        <taxon>Eukaryota</taxon>
        <taxon>Viridiplantae</taxon>
        <taxon>Streptophyta</taxon>
        <taxon>Embryophyta</taxon>
        <taxon>Tracheophyta</taxon>
        <taxon>Polypodiopsida</taxon>
        <taxon>Polypodiidae</taxon>
        <taxon>Polypodiales</taxon>
        <taxon>Pteridineae</taxon>
        <taxon>Pteridaceae</taxon>
        <taxon>Parkerioideae</taxon>
        <taxon>Ceratopteris</taxon>
    </lineage>
</organism>
<dbReference type="EMBL" id="CM035411">
    <property type="protein sequence ID" value="KAH7434153.1"/>
    <property type="molecule type" value="Genomic_DNA"/>
</dbReference>
<keyword evidence="1" id="KW-0677">Repeat</keyword>
<evidence type="ECO:0000256" key="2">
    <source>
        <dbReference type="PROSITE-ProRule" id="PRU00708"/>
    </source>
</evidence>
<dbReference type="InterPro" id="IPR002885">
    <property type="entry name" value="PPR_rpt"/>
</dbReference>
<feature type="repeat" description="PPR" evidence="2">
    <location>
        <begin position="1131"/>
        <end position="1165"/>
    </location>
</feature>
<feature type="repeat" description="PPR" evidence="2">
    <location>
        <begin position="754"/>
        <end position="788"/>
    </location>
</feature>
<dbReference type="PROSITE" id="PS51375">
    <property type="entry name" value="PPR"/>
    <property type="match status" value="12"/>
</dbReference>
<feature type="repeat" description="PPR" evidence="2">
    <location>
        <begin position="652"/>
        <end position="686"/>
    </location>
</feature>
<name>A0A8T2UJZ8_CERRI</name>
<keyword evidence="4" id="KW-1185">Reference proteome</keyword>
<evidence type="ECO:0008006" key="5">
    <source>
        <dbReference type="Google" id="ProtNLM"/>
    </source>
</evidence>
<feature type="repeat" description="PPR" evidence="2">
    <location>
        <begin position="244"/>
        <end position="278"/>
    </location>
</feature>
<dbReference type="FunFam" id="1.25.40.10:FF:000031">
    <property type="entry name" value="Pentatricopeptide repeat-containing protein mitochondrial"/>
    <property type="match status" value="2"/>
</dbReference>
<dbReference type="Proteomes" id="UP000825935">
    <property type="component" value="Chromosome 6"/>
</dbReference>
<dbReference type="Pfam" id="PF13041">
    <property type="entry name" value="PPR_2"/>
    <property type="match status" value="10"/>
</dbReference>
<dbReference type="FunFam" id="1.25.40.10:FF:000381">
    <property type="entry name" value="Pentatricopeptide repeat-containing protein"/>
    <property type="match status" value="1"/>
</dbReference>
<sequence length="1190" mass="131029">MTRRFAHERVVTKCYGSRIQFVLHHRLSVYDPPEDGHRIIKQILWSYGSYAAPLFDYMELIQTERERTQFGGANAADRDAIFLALLRGCANIKDLRRGIRIHENILRQGLLEKCSDALICMYARCGALEEATDLFEVHKSRDIFTCTALIAAYVQAGQAQHALDIFDYMQRECLPPNEVTCVCLLKACGSLQEAVKGQEIHDEVLRRGLLRNNVKLGNALIAMHAKCGAFAKAEQVLSQLQVPNVISWTTLISAYADHGKGEEALMCYEQMRYNNVAANTVTFTCLLKACGSIKALDKGEKFHDEIAKEGLFLDNVVLGTALVDMYAKCGALVKACHVLEDMPVHNVITWNALISGYVEHNEGEQAIRCLEQMKGDGLSPDAVTFACILKACASICALDIGVRIHNEVANQGLLYDSIIVGNALVDMYAKCGALSKARETLLELPERNSISWNSLISGYTEHGEGAKALDCFEQMQQEGITPVAVTFACALKACGSIGAVYKGEDIHNEIIRQGLLKDDVVLGAALIDMYAKCGVIAKARQVLEVLPVGDVVCWTSLIGGYAEFGQDEEALVCFELMESEGISPSPLTFSCALRACGNLGAADTGEKIHNAITKQGLLANNVLLGNALVDMYAKCGNLAKARQVLEKLSVRSTVCWNALILGYTEHREFDQALNCFDQMLSEGLFPDEATYMCILRVCGSIGAAEKGEQICEEIQKHGLLQKDIMLATALVDMYTKLHLLGKAQQTVEELPFRDVFIWTTLIAGHTDHGEAKLAFECFEKMQSEGISPDGVTFACILKACGSIRAVDQGQIIHYELAKQGLLGTDITLGNALVDMYAKCSDFKKAWQVLEELATRDVQTWNSLIAGLAVQEKAEDVFICLEQMQDDGILPNAETYLYVLRMCGNTGALTKGAKYHAEIIERKLMDNNVLISMGLVDMYAKCGMFSHAKEVLQNYSVYDVPSWNLLIAGYIEHGECMQALTCFEQMESEGICPNAATFALILKVCGNLGAVCKGEIIFRKIAEQGLLQNDAVLGSAVVDMFAKCGALNKAHQVLQELPVQDTNSWNGIMGGMIQRGDCIQVLTCFEQMQSEGLSPNAMTFTYILNACSRLGLIEKAQMYFFSMKSKYGLTPELEHYSCMIDAFGRVGHLDRAVKMTKEMTSAGKEVWPILLGACRKWGDVEVGEWAFEHVL</sequence>
<dbReference type="OrthoDB" id="185373at2759"/>
<feature type="repeat" description="PPR" evidence="2">
    <location>
        <begin position="279"/>
        <end position="313"/>
    </location>
</feature>
<feature type="repeat" description="PPR" evidence="2">
    <location>
        <begin position="958"/>
        <end position="992"/>
    </location>
</feature>
<feature type="repeat" description="PPR" evidence="2">
    <location>
        <begin position="142"/>
        <end position="176"/>
    </location>
</feature>
<feature type="repeat" description="PPR" evidence="2">
    <location>
        <begin position="448"/>
        <end position="482"/>
    </location>
</feature>
<proteinExistence type="predicted"/>